<evidence type="ECO:0000313" key="3">
    <source>
        <dbReference type="Proteomes" id="UP000077407"/>
    </source>
</evidence>
<proteinExistence type="predicted"/>
<reference evidence="2 3" key="1">
    <citation type="journal article" date="2015" name="Biotechnol. Bioeng.">
        <title>Genome sequence and phenotypic characterization of Caulobacter segnis.</title>
        <authorList>
            <person name="Patel S."/>
            <person name="Fletcher B."/>
            <person name="Scott D.C."/>
            <person name="Ely B."/>
        </authorList>
    </citation>
    <scope>NUCLEOTIDE SEQUENCE [LARGE SCALE GENOMIC DNA]</scope>
    <source>
        <strain evidence="2 3">ERI-2</strain>
    </source>
</reference>
<dbReference type="Proteomes" id="UP000077407">
    <property type="component" value="Unassembled WGS sequence"/>
</dbReference>
<dbReference type="InterPro" id="IPR024975">
    <property type="entry name" value="NOV_C"/>
</dbReference>
<dbReference type="AlphaFoldDB" id="A0A168MHH7"/>
<dbReference type="RefSeq" id="WP_063555994.1">
    <property type="nucleotide sequence ID" value="NZ_LITT01000035.1"/>
</dbReference>
<comment type="caution">
    <text evidence="2">The sequence shown here is derived from an EMBL/GenBank/DDBJ whole genome shotgun (WGS) entry which is preliminary data.</text>
</comment>
<accession>A0A168MHH7</accession>
<evidence type="ECO:0000313" key="2">
    <source>
        <dbReference type="EMBL" id="OAA84699.1"/>
    </source>
</evidence>
<evidence type="ECO:0000259" key="1">
    <source>
        <dbReference type="Pfam" id="PF13020"/>
    </source>
</evidence>
<gene>
    <name evidence="2" type="ORF">WY13_02598</name>
</gene>
<name>A0A168MHH7_9CLOT</name>
<organism evidence="2 3">
    <name type="scientific">Clostridium ljungdahlii</name>
    <dbReference type="NCBI Taxonomy" id="1538"/>
    <lineage>
        <taxon>Bacteria</taxon>
        <taxon>Bacillati</taxon>
        <taxon>Bacillota</taxon>
        <taxon>Clostridia</taxon>
        <taxon>Eubacteriales</taxon>
        <taxon>Clostridiaceae</taxon>
        <taxon>Clostridium</taxon>
    </lineage>
</organism>
<dbReference type="PATRIC" id="fig|1538.10.peg.2493"/>
<sequence>MDKLAIEKILKNVSRKNSIYDALIYLDAYAYKNNLGCGKLYTAKTVNTNILNALNYMKCIVLSKEDEKVLYKLILEYVSRKKRTKQQRKFFGDAQAKIQDIINNEYKKIDLSIKQRFSSNMIQSIFMNRKKHCCEYDKLKYYKESLDLKYLETNSELDAFKKYIVDRENEYSYEKQKDLLFTDFFGEQIESVSSRTSDFKEDSSLKSKKEIGKMGEGTTEDYLHYIFKGEALIENVTKSGKGYDLEANIMGEKKFIEVKSTKKLNGKITIYMTRKELEEANNKQEKYKLFILRLLNNKPYKLYIISNPIKLVSKHDINPIFKVRKDKYVSINIPCLQVSIERELLKKNEDKKFQDYIKKLK</sequence>
<protein>
    <recommendedName>
        <fullName evidence="1">Protein NO VEIN C-terminal domain-containing protein</fullName>
    </recommendedName>
</protein>
<dbReference type="Pfam" id="PF13020">
    <property type="entry name" value="NOV_C"/>
    <property type="match status" value="1"/>
</dbReference>
<feature type="domain" description="Protein NO VEIN C-terminal" evidence="1">
    <location>
        <begin position="232"/>
        <end position="305"/>
    </location>
</feature>
<dbReference type="EMBL" id="LITT01000035">
    <property type="protein sequence ID" value="OAA84699.1"/>
    <property type="molecule type" value="Genomic_DNA"/>
</dbReference>